<dbReference type="InterPro" id="IPR050189">
    <property type="entry name" value="MFS_Efflux_Transporters"/>
</dbReference>
<evidence type="ECO:0000313" key="8">
    <source>
        <dbReference type="EMBL" id="VEW13907.1"/>
    </source>
</evidence>
<evidence type="ECO:0000256" key="4">
    <source>
        <dbReference type="ARBA" id="ARBA00022989"/>
    </source>
</evidence>
<dbReference type="PANTHER" id="PTHR43124:SF3">
    <property type="entry name" value="CHLORAMPHENICOL EFFLUX PUMP RV0191"/>
    <property type="match status" value="1"/>
</dbReference>
<dbReference type="InterPro" id="IPR020846">
    <property type="entry name" value="MFS_dom"/>
</dbReference>
<evidence type="ECO:0000256" key="6">
    <source>
        <dbReference type="SAM" id="Phobius"/>
    </source>
</evidence>
<feature type="transmembrane region" description="Helical" evidence="6">
    <location>
        <begin position="33"/>
        <end position="52"/>
    </location>
</feature>
<dbReference type="PROSITE" id="PS50850">
    <property type="entry name" value="MFS"/>
    <property type="match status" value="1"/>
</dbReference>
<dbReference type="GO" id="GO:0005886">
    <property type="term" value="C:plasma membrane"/>
    <property type="evidence" value="ECO:0007669"/>
    <property type="project" value="UniProtKB-SubCell"/>
</dbReference>
<keyword evidence="4 6" id="KW-1133">Transmembrane helix</keyword>
<evidence type="ECO:0000256" key="1">
    <source>
        <dbReference type="ARBA" id="ARBA00004651"/>
    </source>
</evidence>
<sequence length="93" mass="9945">MIIAAFLLGATWSFLHSSLQTWSTSVLPRVRGTVVSLFAGFLFAGSALGAWAGGVLGDHGEWTLLFAITAVLALVLTVAVVLSRRAYERPRRA</sequence>
<evidence type="ECO:0000259" key="7">
    <source>
        <dbReference type="PROSITE" id="PS50850"/>
    </source>
</evidence>
<dbReference type="PANTHER" id="PTHR43124">
    <property type="entry name" value="PURINE EFFLUX PUMP PBUE"/>
    <property type="match status" value="1"/>
</dbReference>
<dbReference type="GO" id="GO:0022857">
    <property type="term" value="F:transmembrane transporter activity"/>
    <property type="evidence" value="ECO:0007669"/>
    <property type="project" value="InterPro"/>
</dbReference>
<accession>A0A449D8N1</accession>
<dbReference type="Pfam" id="PF07690">
    <property type="entry name" value="MFS_1"/>
    <property type="match status" value="1"/>
</dbReference>
<evidence type="ECO:0000313" key="9">
    <source>
        <dbReference type="Proteomes" id="UP000386281"/>
    </source>
</evidence>
<comment type="subcellular location">
    <subcellularLocation>
        <location evidence="1">Cell membrane</location>
        <topology evidence="1">Multi-pass membrane protein</topology>
    </subcellularLocation>
</comment>
<dbReference type="Proteomes" id="UP000386281">
    <property type="component" value="Unassembled WGS sequence"/>
</dbReference>
<dbReference type="SUPFAM" id="SSF103473">
    <property type="entry name" value="MFS general substrate transporter"/>
    <property type="match status" value="1"/>
</dbReference>
<feature type="domain" description="Major facilitator superfamily (MFS) profile" evidence="7">
    <location>
        <begin position="1"/>
        <end position="93"/>
    </location>
</feature>
<keyword evidence="5 6" id="KW-0472">Membrane</keyword>
<dbReference type="AlphaFoldDB" id="A0A449D8N1"/>
<proteinExistence type="predicted"/>
<organism evidence="8 9">
    <name type="scientific">Brevibacterium casei</name>
    <dbReference type="NCBI Taxonomy" id="33889"/>
    <lineage>
        <taxon>Bacteria</taxon>
        <taxon>Bacillati</taxon>
        <taxon>Actinomycetota</taxon>
        <taxon>Actinomycetes</taxon>
        <taxon>Micrococcales</taxon>
        <taxon>Brevibacteriaceae</taxon>
        <taxon>Brevibacterium</taxon>
    </lineage>
</organism>
<dbReference type="Gene3D" id="1.20.1250.20">
    <property type="entry name" value="MFS general substrate transporter like domains"/>
    <property type="match status" value="1"/>
</dbReference>
<evidence type="ECO:0000256" key="5">
    <source>
        <dbReference type="ARBA" id="ARBA00023136"/>
    </source>
</evidence>
<feature type="transmembrane region" description="Helical" evidence="6">
    <location>
        <begin position="64"/>
        <end position="83"/>
    </location>
</feature>
<evidence type="ECO:0000256" key="2">
    <source>
        <dbReference type="ARBA" id="ARBA00022475"/>
    </source>
</evidence>
<dbReference type="EMBL" id="CAACXN010000015">
    <property type="protein sequence ID" value="VEW13907.1"/>
    <property type="molecule type" value="Genomic_DNA"/>
</dbReference>
<protein>
    <submittedName>
        <fullName evidence="8">Arabinose efflux permease</fullName>
    </submittedName>
</protein>
<dbReference type="InterPro" id="IPR011701">
    <property type="entry name" value="MFS"/>
</dbReference>
<evidence type="ECO:0000256" key="3">
    <source>
        <dbReference type="ARBA" id="ARBA00022692"/>
    </source>
</evidence>
<dbReference type="InterPro" id="IPR036259">
    <property type="entry name" value="MFS_trans_sf"/>
</dbReference>
<gene>
    <name evidence="8" type="ORF">NCTC12391_02117</name>
</gene>
<name>A0A449D8N1_9MICO</name>
<keyword evidence="2" id="KW-1003">Cell membrane</keyword>
<reference evidence="8 9" key="1">
    <citation type="submission" date="2019-02" db="EMBL/GenBank/DDBJ databases">
        <authorList>
            <consortium name="Pathogen Informatics"/>
        </authorList>
    </citation>
    <scope>NUCLEOTIDE SEQUENCE [LARGE SCALE GENOMIC DNA]</scope>
    <source>
        <strain evidence="8 9">3012STDY7078520</strain>
    </source>
</reference>
<keyword evidence="3 6" id="KW-0812">Transmembrane</keyword>